<accession>A0A3Q0IXR8</accession>
<organism evidence="2 3">
    <name type="scientific">Diaphorina citri</name>
    <name type="common">Asian citrus psyllid</name>
    <dbReference type="NCBI Taxonomy" id="121845"/>
    <lineage>
        <taxon>Eukaryota</taxon>
        <taxon>Metazoa</taxon>
        <taxon>Ecdysozoa</taxon>
        <taxon>Arthropoda</taxon>
        <taxon>Hexapoda</taxon>
        <taxon>Insecta</taxon>
        <taxon>Pterygota</taxon>
        <taxon>Neoptera</taxon>
        <taxon>Paraneoptera</taxon>
        <taxon>Hemiptera</taxon>
        <taxon>Sternorrhyncha</taxon>
        <taxon>Psylloidea</taxon>
        <taxon>Psyllidae</taxon>
        <taxon>Diaphorininae</taxon>
        <taxon>Diaphorina</taxon>
    </lineage>
</organism>
<dbReference type="PANTHER" id="PTHR12047">
    <property type="entry name" value="FANCONI ANEMIA GROUP A PROTEIN"/>
    <property type="match status" value="1"/>
</dbReference>
<dbReference type="Proteomes" id="UP000079169">
    <property type="component" value="Unplaced"/>
</dbReference>
<evidence type="ECO:0000259" key="1">
    <source>
        <dbReference type="Pfam" id="PF24781"/>
    </source>
</evidence>
<dbReference type="KEGG" id="dci:113467476"/>
<proteinExistence type="predicted"/>
<protein>
    <submittedName>
        <fullName evidence="3">Fanconi anemia group A protein-like</fullName>
    </submittedName>
</protein>
<dbReference type="RefSeq" id="XP_026679478.1">
    <property type="nucleotide sequence ID" value="XM_026823677.1"/>
</dbReference>
<reference evidence="3" key="1">
    <citation type="submission" date="2025-08" db="UniProtKB">
        <authorList>
            <consortium name="RefSeq"/>
        </authorList>
    </citation>
    <scope>IDENTIFICATION</scope>
</reference>
<feature type="domain" description="Fanconi anaemia group A protein helical" evidence="1">
    <location>
        <begin position="9"/>
        <end position="82"/>
    </location>
</feature>
<dbReference type="PANTHER" id="PTHR12047:SF2">
    <property type="entry name" value="FANCONI ANEMIA GROUP A PROTEIN"/>
    <property type="match status" value="1"/>
</dbReference>
<evidence type="ECO:0000313" key="2">
    <source>
        <dbReference type="Proteomes" id="UP000079169"/>
    </source>
</evidence>
<dbReference type="InterPro" id="IPR055386">
    <property type="entry name" value="FANCA_helical"/>
</dbReference>
<dbReference type="Pfam" id="PF24781">
    <property type="entry name" value="FANCA_helical"/>
    <property type="match status" value="1"/>
</dbReference>
<sequence>MLPHLQEDRLEDVRKVLHHFHSTNEIADIVLKACVFRRDYYNEIFLRDLLNLRDPSLTPVQIKFVDRLHSAGKVPHQMYANWELKP</sequence>
<name>A0A3Q0IXR8_DIACI</name>
<dbReference type="PaxDb" id="121845-A0A3Q0IXR8"/>
<dbReference type="InterPro" id="IPR003516">
    <property type="entry name" value="FANCA"/>
</dbReference>
<dbReference type="AlphaFoldDB" id="A0A3Q0IXR8"/>
<keyword evidence="2" id="KW-1185">Reference proteome</keyword>
<dbReference type="GO" id="GO:0043240">
    <property type="term" value="C:Fanconi anaemia nuclear complex"/>
    <property type="evidence" value="ECO:0007669"/>
    <property type="project" value="InterPro"/>
</dbReference>
<dbReference type="GO" id="GO:0036297">
    <property type="term" value="P:interstrand cross-link repair"/>
    <property type="evidence" value="ECO:0007669"/>
    <property type="project" value="InterPro"/>
</dbReference>
<gene>
    <name evidence="3" type="primary">LOC113467476</name>
</gene>
<evidence type="ECO:0000313" key="3">
    <source>
        <dbReference type="RefSeq" id="XP_026679478.1"/>
    </source>
</evidence>
<dbReference type="GeneID" id="113467476"/>